<sequence>MKVLIVGSGGREHAIALAVSRSPQVDKIYCAPGNAGIAELAECVDIKAMEFDKLVAFAKEKEIDLTVIGMDDPLVGGVVDKFEEAGLRCFGPRKNAAIIEGSKAFSKDLMKKYGIPTAGYENFTDPEAALKYLETAKYPIVLKADGLALGKGVLICENHEQAVEGVAEIMTDKKFGDAGNTMVIEEFMTGREVSVLSFVDGNTVKIMSSAQDHKRAGDGDTGLNTGGMGNFSPSPFFTKEIEEYCQKNIFQATVDAMKAEGREFKGVIFFGLMLTEDGPKVLEYNARFGDPEAQVVLPRLENDIIDVFNACIDGTLDKVDLKFSDEACVCVVLASDGYPVAYKKGFPITGFEKFNNKDYYCFHAGTAKNDKGEIVTNGGRVLGITALGKDLVEARAKAYEATEWIQFENKYMRHDIANSILK</sequence>
<dbReference type="GO" id="GO:0046872">
    <property type="term" value="F:metal ion binding"/>
    <property type="evidence" value="ECO:0007669"/>
    <property type="project" value="UniProtKB-KW"/>
</dbReference>
<proteinExistence type="inferred from homology"/>
<dbReference type="Pfam" id="PF02843">
    <property type="entry name" value="GARS_C"/>
    <property type="match status" value="1"/>
</dbReference>
<dbReference type="FunFam" id="3.30.470.20:FF:000018">
    <property type="entry name" value="Trifunctional purine biosynthetic protein adenosine-3"/>
    <property type="match status" value="1"/>
</dbReference>
<feature type="domain" description="ATP-grasp" evidence="16">
    <location>
        <begin position="107"/>
        <end position="313"/>
    </location>
</feature>
<dbReference type="Gene3D" id="3.40.50.20">
    <property type="match status" value="1"/>
</dbReference>
<dbReference type="EMBL" id="CP043028">
    <property type="protein sequence ID" value="QFJ54483.1"/>
    <property type="molecule type" value="Genomic_DNA"/>
</dbReference>
<dbReference type="InterPro" id="IPR011054">
    <property type="entry name" value="Rudment_hybrid_motif"/>
</dbReference>
<dbReference type="NCBIfam" id="TIGR00877">
    <property type="entry name" value="purD"/>
    <property type="match status" value="1"/>
</dbReference>
<dbReference type="PANTHER" id="PTHR43472:SF1">
    <property type="entry name" value="PHOSPHORIBOSYLAMINE--GLYCINE LIGASE, CHLOROPLASTIC"/>
    <property type="match status" value="1"/>
</dbReference>
<dbReference type="UniPathway" id="UPA00074">
    <property type="reaction ID" value="UER00125"/>
</dbReference>
<dbReference type="InterPro" id="IPR020562">
    <property type="entry name" value="PRibGlycinamide_synth_N"/>
</dbReference>
<dbReference type="EC" id="6.3.4.13" evidence="4 14"/>
<dbReference type="RefSeq" id="WP_151622973.1">
    <property type="nucleotide sequence ID" value="NZ_CP043028.1"/>
</dbReference>
<dbReference type="GO" id="GO:0006189">
    <property type="term" value="P:'de novo' IMP biosynthetic process"/>
    <property type="evidence" value="ECO:0007669"/>
    <property type="project" value="UniProtKB-UniRule"/>
</dbReference>
<evidence type="ECO:0000256" key="11">
    <source>
        <dbReference type="ARBA" id="ARBA00038345"/>
    </source>
</evidence>
<dbReference type="Pfam" id="PF02844">
    <property type="entry name" value="GARS_N"/>
    <property type="match status" value="1"/>
</dbReference>
<evidence type="ECO:0000256" key="14">
    <source>
        <dbReference type="HAMAP-Rule" id="MF_00138"/>
    </source>
</evidence>
<evidence type="ECO:0000256" key="8">
    <source>
        <dbReference type="ARBA" id="ARBA00022755"/>
    </source>
</evidence>
<dbReference type="PROSITE" id="PS50975">
    <property type="entry name" value="ATP_GRASP"/>
    <property type="match status" value="1"/>
</dbReference>
<evidence type="ECO:0000313" key="18">
    <source>
        <dbReference type="Proteomes" id="UP000327030"/>
    </source>
</evidence>
<dbReference type="Proteomes" id="UP000327030">
    <property type="component" value="Chromosome 1"/>
</dbReference>
<protein>
    <recommendedName>
        <fullName evidence="4 14">Phosphoribosylamine--glycine ligase</fullName>
        <ecNumber evidence="4 14">6.3.4.13</ecNumber>
    </recommendedName>
    <alternativeName>
        <fullName evidence="14">GARS</fullName>
    </alternativeName>
    <alternativeName>
        <fullName evidence="12 14">Glycinamide ribonucleotide synthetase</fullName>
    </alternativeName>
    <alternativeName>
        <fullName evidence="13 14">Phosphoribosylglycinamide synthetase</fullName>
    </alternativeName>
</protein>
<dbReference type="InterPro" id="IPR020561">
    <property type="entry name" value="PRibGlycinamid_synth_ATP-grasp"/>
</dbReference>
<keyword evidence="5 14" id="KW-0436">Ligase</keyword>
<keyword evidence="8 14" id="KW-0658">Purine biosynthesis</keyword>
<dbReference type="FunFam" id="3.30.1490.20:FF:000006">
    <property type="entry name" value="phosphoribosylamine--glycine ligase, chloroplastic-like"/>
    <property type="match status" value="1"/>
</dbReference>
<dbReference type="Gene3D" id="3.30.1490.20">
    <property type="entry name" value="ATP-grasp fold, A domain"/>
    <property type="match status" value="1"/>
</dbReference>
<dbReference type="SUPFAM" id="SSF51246">
    <property type="entry name" value="Rudiment single hybrid motif"/>
    <property type="match status" value="1"/>
</dbReference>
<dbReference type="KEGG" id="pxv:FXF36_06230"/>
<comment type="cofactor">
    <cofactor evidence="1">
        <name>Mn(2+)</name>
        <dbReference type="ChEBI" id="CHEBI:29035"/>
    </cofactor>
</comment>
<evidence type="ECO:0000256" key="9">
    <source>
        <dbReference type="ARBA" id="ARBA00022840"/>
    </source>
</evidence>
<evidence type="ECO:0000313" key="17">
    <source>
        <dbReference type="EMBL" id="QFJ54483.1"/>
    </source>
</evidence>
<comment type="cofactor">
    <cofactor evidence="2">
        <name>Mg(2+)</name>
        <dbReference type="ChEBI" id="CHEBI:18420"/>
    </cofactor>
</comment>
<reference evidence="18" key="1">
    <citation type="submission" date="2019-08" db="EMBL/GenBank/DDBJ databases">
        <title>Complete Genome Sequence of the Polysaccharide-Degrading Rumen Bacterium Pseudobutyrivibrio xylanivorans MA3014.</title>
        <authorList>
            <person name="Palevich N."/>
            <person name="Maclean P.H."/>
            <person name="Kelly W.J."/>
            <person name="Leahy S.C."/>
            <person name="Rakonjac J."/>
            <person name="Attwood G.T."/>
        </authorList>
    </citation>
    <scope>NUCLEOTIDE SEQUENCE [LARGE SCALE GENOMIC DNA]</scope>
    <source>
        <strain evidence="18">MA3014</strain>
    </source>
</reference>
<dbReference type="GO" id="GO:0009113">
    <property type="term" value="P:purine nucleobase biosynthetic process"/>
    <property type="evidence" value="ECO:0007669"/>
    <property type="project" value="InterPro"/>
</dbReference>
<evidence type="ECO:0000256" key="4">
    <source>
        <dbReference type="ARBA" id="ARBA00013255"/>
    </source>
</evidence>
<dbReference type="OrthoDB" id="9807240at2"/>
<evidence type="ECO:0000256" key="5">
    <source>
        <dbReference type="ARBA" id="ARBA00022598"/>
    </source>
</evidence>
<organism evidence="17 18">
    <name type="scientific">Pseudobutyrivibrio xylanivorans</name>
    <dbReference type="NCBI Taxonomy" id="185007"/>
    <lineage>
        <taxon>Bacteria</taxon>
        <taxon>Bacillati</taxon>
        <taxon>Bacillota</taxon>
        <taxon>Clostridia</taxon>
        <taxon>Lachnospirales</taxon>
        <taxon>Lachnospiraceae</taxon>
        <taxon>Pseudobutyrivibrio</taxon>
    </lineage>
</organism>
<name>A0A5P6VP88_PSEXY</name>
<dbReference type="GO" id="GO:0004637">
    <property type="term" value="F:phosphoribosylamine-glycine ligase activity"/>
    <property type="evidence" value="ECO:0007669"/>
    <property type="project" value="UniProtKB-UniRule"/>
</dbReference>
<dbReference type="SUPFAM" id="SSF56059">
    <property type="entry name" value="Glutathione synthetase ATP-binding domain-like"/>
    <property type="match status" value="1"/>
</dbReference>
<keyword evidence="9 15" id="KW-0067">ATP-binding</keyword>
<evidence type="ECO:0000256" key="15">
    <source>
        <dbReference type="PROSITE-ProRule" id="PRU00409"/>
    </source>
</evidence>
<accession>A0A5P6VP88</accession>
<comment type="similarity">
    <text evidence="11 14">Belongs to the GARS family.</text>
</comment>
<dbReference type="PANTHER" id="PTHR43472">
    <property type="entry name" value="PHOSPHORIBOSYLAMINE--GLYCINE LIGASE"/>
    <property type="match status" value="1"/>
</dbReference>
<dbReference type="InterPro" id="IPR000115">
    <property type="entry name" value="PRibGlycinamide_synth"/>
</dbReference>
<dbReference type="AlphaFoldDB" id="A0A5P6VP88"/>
<evidence type="ECO:0000256" key="6">
    <source>
        <dbReference type="ARBA" id="ARBA00022723"/>
    </source>
</evidence>
<dbReference type="FunFam" id="3.90.600.10:FF:000001">
    <property type="entry name" value="Trifunctional purine biosynthetic protein adenosine-3"/>
    <property type="match status" value="1"/>
</dbReference>
<evidence type="ECO:0000259" key="16">
    <source>
        <dbReference type="PROSITE" id="PS50975"/>
    </source>
</evidence>
<dbReference type="SUPFAM" id="SSF52440">
    <property type="entry name" value="PreATP-grasp domain"/>
    <property type="match status" value="1"/>
</dbReference>
<comment type="pathway">
    <text evidence="3 14">Purine metabolism; IMP biosynthesis via de novo pathway; N(1)-(5-phospho-D-ribosyl)glycinamide from 5-phospho-alpha-D-ribose 1-diphosphate: step 2/2.</text>
</comment>
<keyword evidence="6" id="KW-0479">Metal-binding</keyword>
<dbReference type="SMART" id="SM01210">
    <property type="entry name" value="GARS_C"/>
    <property type="match status" value="1"/>
</dbReference>
<evidence type="ECO:0000256" key="13">
    <source>
        <dbReference type="ARBA" id="ARBA00042864"/>
    </source>
</evidence>
<keyword evidence="10" id="KW-0464">Manganese</keyword>
<dbReference type="InterPro" id="IPR016185">
    <property type="entry name" value="PreATP-grasp_dom_sf"/>
</dbReference>
<dbReference type="InterPro" id="IPR011761">
    <property type="entry name" value="ATP-grasp"/>
</dbReference>
<dbReference type="FunFam" id="3.40.50.20:FF:000006">
    <property type="entry name" value="Phosphoribosylamine--glycine ligase, chloroplastic"/>
    <property type="match status" value="1"/>
</dbReference>
<evidence type="ECO:0000256" key="7">
    <source>
        <dbReference type="ARBA" id="ARBA00022741"/>
    </source>
</evidence>
<dbReference type="HAMAP" id="MF_00138">
    <property type="entry name" value="GARS"/>
    <property type="match status" value="1"/>
</dbReference>
<evidence type="ECO:0000256" key="3">
    <source>
        <dbReference type="ARBA" id="ARBA00005174"/>
    </source>
</evidence>
<evidence type="ECO:0000256" key="12">
    <source>
        <dbReference type="ARBA" id="ARBA00042242"/>
    </source>
</evidence>
<comment type="catalytic activity">
    <reaction evidence="14">
        <text>5-phospho-beta-D-ribosylamine + glycine + ATP = N(1)-(5-phospho-beta-D-ribosyl)glycinamide + ADP + phosphate + H(+)</text>
        <dbReference type="Rhea" id="RHEA:17453"/>
        <dbReference type="ChEBI" id="CHEBI:15378"/>
        <dbReference type="ChEBI" id="CHEBI:30616"/>
        <dbReference type="ChEBI" id="CHEBI:43474"/>
        <dbReference type="ChEBI" id="CHEBI:57305"/>
        <dbReference type="ChEBI" id="CHEBI:58681"/>
        <dbReference type="ChEBI" id="CHEBI:143788"/>
        <dbReference type="ChEBI" id="CHEBI:456216"/>
        <dbReference type="EC" id="6.3.4.13"/>
    </reaction>
</comment>
<dbReference type="Pfam" id="PF01071">
    <property type="entry name" value="GARS_A"/>
    <property type="match status" value="1"/>
</dbReference>
<dbReference type="GO" id="GO:0005524">
    <property type="term" value="F:ATP binding"/>
    <property type="evidence" value="ECO:0007669"/>
    <property type="project" value="UniProtKB-UniRule"/>
</dbReference>
<dbReference type="Gene3D" id="3.90.600.10">
    <property type="entry name" value="Phosphoribosylglycinamide synthetase, C-terminal domain"/>
    <property type="match status" value="1"/>
</dbReference>
<dbReference type="PROSITE" id="PS00184">
    <property type="entry name" value="GARS"/>
    <property type="match status" value="1"/>
</dbReference>
<gene>
    <name evidence="14 17" type="primary">purD</name>
    <name evidence="17" type="ORF">FXF36_06230</name>
</gene>
<dbReference type="Gene3D" id="3.30.470.20">
    <property type="entry name" value="ATP-grasp fold, B domain"/>
    <property type="match status" value="1"/>
</dbReference>
<evidence type="ECO:0000256" key="10">
    <source>
        <dbReference type="ARBA" id="ARBA00023211"/>
    </source>
</evidence>
<dbReference type="InterPro" id="IPR020559">
    <property type="entry name" value="PRibGlycinamide_synth_CS"/>
</dbReference>
<evidence type="ECO:0000256" key="1">
    <source>
        <dbReference type="ARBA" id="ARBA00001936"/>
    </source>
</evidence>
<dbReference type="InterPro" id="IPR013815">
    <property type="entry name" value="ATP_grasp_subdomain_1"/>
</dbReference>
<dbReference type="SMART" id="SM01209">
    <property type="entry name" value="GARS_A"/>
    <property type="match status" value="1"/>
</dbReference>
<dbReference type="InterPro" id="IPR037123">
    <property type="entry name" value="PRibGlycinamide_synth_C_sf"/>
</dbReference>
<dbReference type="InterPro" id="IPR020560">
    <property type="entry name" value="PRibGlycinamide_synth_C-dom"/>
</dbReference>
<keyword evidence="7 15" id="KW-0547">Nucleotide-binding</keyword>
<evidence type="ECO:0000256" key="2">
    <source>
        <dbReference type="ARBA" id="ARBA00001946"/>
    </source>
</evidence>